<feature type="domain" description="Thioredoxin" evidence="10">
    <location>
        <begin position="1"/>
        <end position="107"/>
    </location>
</feature>
<keyword evidence="4 9" id="KW-1015">Disulfide bond</keyword>
<evidence type="ECO:0000256" key="4">
    <source>
        <dbReference type="ARBA" id="ARBA00023157"/>
    </source>
</evidence>
<dbReference type="GO" id="GO:0005829">
    <property type="term" value="C:cytosol"/>
    <property type="evidence" value="ECO:0007669"/>
    <property type="project" value="TreeGrafter"/>
</dbReference>
<dbReference type="InterPro" id="IPR036249">
    <property type="entry name" value="Thioredoxin-like_sf"/>
</dbReference>
<accession>A0A2U0TH54</accession>
<evidence type="ECO:0000256" key="8">
    <source>
        <dbReference type="PIRSR" id="PIRSR000077-1"/>
    </source>
</evidence>
<dbReference type="InterPro" id="IPR005746">
    <property type="entry name" value="Thioredoxin"/>
</dbReference>
<proteinExistence type="inferred from homology"/>
<name>A0A2U0TH54_9PAST</name>
<reference evidence="11 12" key="1">
    <citation type="submission" date="2018-05" db="EMBL/GenBank/DDBJ databases">
        <title>Genomic Encyclopedia of Type Strains, Phase IV (KMG-IV): sequencing the most valuable type-strain genomes for metagenomic binning, comparative biology and taxonomic classification.</title>
        <authorList>
            <person name="Goeker M."/>
        </authorList>
    </citation>
    <scope>NUCLEOTIDE SEQUENCE [LARGE SCALE GENOMIC DNA]</scope>
    <source>
        <strain evidence="11 12">DSM 22999</strain>
    </source>
</reference>
<dbReference type="NCBIfam" id="TIGR01068">
    <property type="entry name" value="thioredoxin"/>
    <property type="match status" value="1"/>
</dbReference>
<keyword evidence="5 9" id="KW-0676">Redox-active center</keyword>
<keyword evidence="2" id="KW-0813">Transport</keyword>
<dbReference type="PANTHER" id="PTHR45663">
    <property type="entry name" value="GEO12009P1"/>
    <property type="match status" value="1"/>
</dbReference>
<evidence type="ECO:0000259" key="10">
    <source>
        <dbReference type="PROSITE" id="PS51352"/>
    </source>
</evidence>
<dbReference type="AlphaFoldDB" id="A0A2U0TH54"/>
<comment type="caution">
    <text evidence="11">The sequence shown here is derived from an EMBL/GenBank/DDBJ whole genome shotgun (WGS) entry which is preliminary data.</text>
</comment>
<feature type="site" description="Contributes to redox potential value" evidence="8">
    <location>
        <position position="34"/>
    </location>
</feature>
<evidence type="ECO:0000256" key="7">
    <source>
        <dbReference type="PIRNR" id="PIRNR000077"/>
    </source>
</evidence>
<evidence type="ECO:0000256" key="9">
    <source>
        <dbReference type="PIRSR" id="PIRSR000077-4"/>
    </source>
</evidence>
<dbReference type="PROSITE" id="PS00194">
    <property type="entry name" value="THIOREDOXIN_1"/>
    <property type="match status" value="1"/>
</dbReference>
<dbReference type="EMBL" id="QENU01000001">
    <property type="protein sequence ID" value="PVX42945.1"/>
    <property type="molecule type" value="Genomic_DNA"/>
</dbReference>
<dbReference type="Pfam" id="PF00085">
    <property type="entry name" value="Thioredoxin"/>
    <property type="match status" value="1"/>
</dbReference>
<dbReference type="SUPFAM" id="SSF52833">
    <property type="entry name" value="Thioredoxin-like"/>
    <property type="match status" value="1"/>
</dbReference>
<sequence length="107" mass="11544">MAEVFHATDASFEADVLNAGVPVLLDFWAPWCGPCRMVGPILEDLAAEYGDKVKIVKMNIDENQGTPAQFGVRSIPTLLLFKDGKLVATQVGALPKNQLASFVNQAL</sequence>
<dbReference type="PANTHER" id="PTHR45663:SF11">
    <property type="entry name" value="GEO12009P1"/>
    <property type="match status" value="1"/>
</dbReference>
<evidence type="ECO:0000256" key="1">
    <source>
        <dbReference type="ARBA" id="ARBA00008987"/>
    </source>
</evidence>
<evidence type="ECO:0000313" key="11">
    <source>
        <dbReference type="EMBL" id="PVX42945.1"/>
    </source>
</evidence>
<dbReference type="GO" id="GO:0045454">
    <property type="term" value="P:cell redox homeostasis"/>
    <property type="evidence" value="ECO:0007669"/>
    <property type="project" value="TreeGrafter"/>
</dbReference>
<feature type="active site" description="Nucleophile" evidence="8">
    <location>
        <position position="35"/>
    </location>
</feature>
<protein>
    <recommendedName>
        <fullName evidence="6 7">Thioredoxin</fullName>
    </recommendedName>
</protein>
<gene>
    <name evidence="11" type="ORF">C8D76_101284</name>
</gene>
<dbReference type="PROSITE" id="PS51352">
    <property type="entry name" value="THIOREDOXIN_2"/>
    <property type="match status" value="1"/>
</dbReference>
<evidence type="ECO:0000313" key="12">
    <source>
        <dbReference type="Proteomes" id="UP000245909"/>
    </source>
</evidence>
<feature type="site" description="Deprotonates C-terminal active site Cys" evidence="8">
    <location>
        <position position="26"/>
    </location>
</feature>
<dbReference type="PIRSF" id="PIRSF000077">
    <property type="entry name" value="Thioredoxin"/>
    <property type="match status" value="1"/>
</dbReference>
<evidence type="ECO:0000256" key="5">
    <source>
        <dbReference type="ARBA" id="ARBA00023284"/>
    </source>
</evidence>
<dbReference type="Gene3D" id="3.40.30.10">
    <property type="entry name" value="Glutaredoxin"/>
    <property type="match status" value="1"/>
</dbReference>
<dbReference type="CDD" id="cd02947">
    <property type="entry name" value="TRX_family"/>
    <property type="match status" value="1"/>
</dbReference>
<dbReference type="Proteomes" id="UP000245909">
    <property type="component" value="Unassembled WGS sequence"/>
</dbReference>
<dbReference type="RefSeq" id="WP_116631042.1">
    <property type="nucleotide sequence ID" value="NZ_QENU01000001.1"/>
</dbReference>
<evidence type="ECO:0000256" key="3">
    <source>
        <dbReference type="ARBA" id="ARBA00022982"/>
    </source>
</evidence>
<evidence type="ECO:0000256" key="2">
    <source>
        <dbReference type="ARBA" id="ARBA00022448"/>
    </source>
</evidence>
<feature type="active site" description="Nucleophile" evidence="8">
    <location>
        <position position="32"/>
    </location>
</feature>
<dbReference type="PRINTS" id="PR00421">
    <property type="entry name" value="THIOREDOXIN"/>
</dbReference>
<organism evidence="11 12">
    <name type="scientific">Alitibacter langaaensis DSM 22999</name>
    <dbReference type="NCBI Taxonomy" id="1122935"/>
    <lineage>
        <taxon>Bacteria</taxon>
        <taxon>Pseudomonadati</taxon>
        <taxon>Pseudomonadota</taxon>
        <taxon>Gammaproteobacteria</taxon>
        <taxon>Pasteurellales</taxon>
        <taxon>Pasteurellaceae</taxon>
        <taxon>Alitibacter</taxon>
    </lineage>
</organism>
<evidence type="ECO:0000256" key="6">
    <source>
        <dbReference type="NCBIfam" id="TIGR01068"/>
    </source>
</evidence>
<dbReference type="InterPro" id="IPR013766">
    <property type="entry name" value="Thioredoxin_domain"/>
</dbReference>
<dbReference type="FunFam" id="3.40.30.10:FF:000001">
    <property type="entry name" value="Thioredoxin"/>
    <property type="match status" value="1"/>
</dbReference>
<comment type="similarity">
    <text evidence="1 7">Belongs to the thioredoxin family.</text>
</comment>
<keyword evidence="12" id="KW-1185">Reference proteome</keyword>
<dbReference type="GO" id="GO:0015035">
    <property type="term" value="F:protein-disulfide reductase activity"/>
    <property type="evidence" value="ECO:0007669"/>
    <property type="project" value="UniProtKB-UniRule"/>
</dbReference>
<feature type="site" description="Contributes to redox potential value" evidence="8">
    <location>
        <position position="33"/>
    </location>
</feature>
<keyword evidence="3" id="KW-0249">Electron transport</keyword>
<dbReference type="OrthoDB" id="9790390at2"/>
<dbReference type="InterPro" id="IPR017937">
    <property type="entry name" value="Thioredoxin_CS"/>
</dbReference>
<feature type="disulfide bond" description="Redox-active" evidence="9">
    <location>
        <begin position="32"/>
        <end position="35"/>
    </location>
</feature>